<gene>
    <name evidence="1" type="ORF">ACH5RR_000504</name>
</gene>
<sequence>MEMQRFVANDSPTAHLVENAEDDGIETSLQQAHLAAIRRQSSTKFYSSPFLAEMATQMIKPLKNTHKSSIDATSATLELVVDEADPLEVVVNQKLAAKNVAVLCHVVDTTTAVRETDDEAIAIVVEGHCLAAVGVGKNHTASVHIEGLNLAAELVAFPIMKTSEIRDTTATSLQRKSAKNAVGQPRNVVERTEDIVAP</sequence>
<reference evidence="1 2" key="1">
    <citation type="submission" date="2024-11" db="EMBL/GenBank/DDBJ databases">
        <title>A near-complete genome assembly of Cinchona calisaya.</title>
        <authorList>
            <person name="Lian D.C."/>
            <person name="Zhao X.W."/>
            <person name="Wei L."/>
        </authorList>
    </citation>
    <scope>NUCLEOTIDE SEQUENCE [LARGE SCALE GENOMIC DNA]</scope>
    <source>
        <tissue evidence="1">Nenye</tissue>
    </source>
</reference>
<evidence type="ECO:0000313" key="1">
    <source>
        <dbReference type="EMBL" id="KAL3537138.1"/>
    </source>
</evidence>
<evidence type="ECO:0000313" key="2">
    <source>
        <dbReference type="Proteomes" id="UP001630127"/>
    </source>
</evidence>
<proteinExistence type="predicted"/>
<accession>A0ABD3B1J4</accession>
<dbReference type="EMBL" id="JBJUIK010000001">
    <property type="protein sequence ID" value="KAL3537138.1"/>
    <property type="molecule type" value="Genomic_DNA"/>
</dbReference>
<organism evidence="1 2">
    <name type="scientific">Cinchona calisaya</name>
    <dbReference type="NCBI Taxonomy" id="153742"/>
    <lineage>
        <taxon>Eukaryota</taxon>
        <taxon>Viridiplantae</taxon>
        <taxon>Streptophyta</taxon>
        <taxon>Embryophyta</taxon>
        <taxon>Tracheophyta</taxon>
        <taxon>Spermatophyta</taxon>
        <taxon>Magnoliopsida</taxon>
        <taxon>eudicotyledons</taxon>
        <taxon>Gunneridae</taxon>
        <taxon>Pentapetalae</taxon>
        <taxon>asterids</taxon>
        <taxon>lamiids</taxon>
        <taxon>Gentianales</taxon>
        <taxon>Rubiaceae</taxon>
        <taxon>Cinchonoideae</taxon>
        <taxon>Cinchoneae</taxon>
        <taxon>Cinchona</taxon>
    </lineage>
</organism>
<comment type="caution">
    <text evidence="1">The sequence shown here is derived from an EMBL/GenBank/DDBJ whole genome shotgun (WGS) entry which is preliminary data.</text>
</comment>
<keyword evidence="2" id="KW-1185">Reference proteome</keyword>
<dbReference type="Proteomes" id="UP001630127">
    <property type="component" value="Unassembled WGS sequence"/>
</dbReference>
<name>A0ABD3B1J4_9GENT</name>
<protein>
    <submittedName>
        <fullName evidence="1">Uncharacterized protein</fullName>
    </submittedName>
</protein>
<dbReference type="AlphaFoldDB" id="A0ABD3B1J4"/>